<dbReference type="PROSITE" id="PS00674">
    <property type="entry name" value="AAA"/>
    <property type="match status" value="1"/>
</dbReference>
<dbReference type="InterPro" id="IPR011990">
    <property type="entry name" value="TPR-like_helical_dom_sf"/>
</dbReference>
<dbReference type="PROSITE" id="PS50005">
    <property type="entry name" value="TPR"/>
    <property type="match status" value="1"/>
</dbReference>
<dbReference type="AlphaFoldDB" id="G8LVN1"/>
<dbReference type="Pfam" id="PF00004">
    <property type="entry name" value="AAA"/>
    <property type="match status" value="1"/>
</dbReference>
<keyword evidence="1 5" id="KW-0547">Nucleotide-binding</keyword>
<gene>
    <name evidence="8" type="ordered locus">Clocl_3140</name>
</gene>
<keyword evidence="9" id="KW-1185">Reference proteome</keyword>
<evidence type="ECO:0000259" key="7">
    <source>
        <dbReference type="SMART" id="SM00382"/>
    </source>
</evidence>
<dbReference type="STRING" id="720554.Clocl_3140"/>
<dbReference type="InterPro" id="IPR027417">
    <property type="entry name" value="P-loop_NTPase"/>
</dbReference>
<keyword evidence="2 5" id="KW-0067">ATP-binding</keyword>
<organism evidence="8 9">
    <name type="scientific">Acetivibrio clariflavus (strain DSM 19732 / NBRC 101661 / EBR45)</name>
    <name type="common">Clostridium clariflavum</name>
    <dbReference type="NCBI Taxonomy" id="720554"/>
    <lineage>
        <taxon>Bacteria</taxon>
        <taxon>Bacillati</taxon>
        <taxon>Bacillota</taxon>
        <taxon>Clostridia</taxon>
        <taxon>Eubacteriales</taxon>
        <taxon>Oscillospiraceae</taxon>
        <taxon>Acetivibrio</taxon>
    </lineage>
</organism>
<feature type="region of interest" description="Disordered" evidence="6">
    <location>
        <begin position="89"/>
        <end position="113"/>
    </location>
</feature>
<dbReference type="InterPro" id="IPR003593">
    <property type="entry name" value="AAA+_ATPase"/>
</dbReference>
<evidence type="ECO:0000256" key="2">
    <source>
        <dbReference type="ARBA" id="ARBA00022840"/>
    </source>
</evidence>
<dbReference type="InterPro" id="IPR003959">
    <property type="entry name" value="ATPase_AAA_core"/>
</dbReference>
<evidence type="ECO:0000256" key="5">
    <source>
        <dbReference type="RuleBase" id="RU003651"/>
    </source>
</evidence>
<dbReference type="Gene3D" id="3.40.50.300">
    <property type="entry name" value="P-loop containing nucleotide triphosphate hydrolases"/>
    <property type="match status" value="1"/>
</dbReference>
<dbReference type="Proteomes" id="UP000005435">
    <property type="component" value="Chromosome"/>
</dbReference>
<feature type="repeat" description="TPR" evidence="4">
    <location>
        <begin position="18"/>
        <end position="51"/>
    </location>
</feature>
<evidence type="ECO:0000313" key="8">
    <source>
        <dbReference type="EMBL" id="AEV69667.1"/>
    </source>
</evidence>
<dbReference type="RefSeq" id="WP_014256210.1">
    <property type="nucleotide sequence ID" value="NC_016627.1"/>
</dbReference>
<dbReference type="FunFam" id="3.40.50.300:FF:001025">
    <property type="entry name" value="ATPase family, AAA domain-containing 2B"/>
    <property type="match status" value="1"/>
</dbReference>
<feature type="compositionally biased region" description="Polar residues" evidence="6">
    <location>
        <begin position="89"/>
        <end position="104"/>
    </location>
</feature>
<accession>G8LVN1</accession>
<dbReference type="KEGG" id="ccl:Clocl_3140"/>
<dbReference type="PANTHER" id="PTHR23077">
    <property type="entry name" value="AAA-FAMILY ATPASE"/>
    <property type="match status" value="1"/>
</dbReference>
<keyword evidence="3" id="KW-0175">Coiled coil</keyword>
<evidence type="ECO:0000256" key="1">
    <source>
        <dbReference type="ARBA" id="ARBA00022741"/>
    </source>
</evidence>
<sequence>MDKIELINKMIKANPKDANAWYLLGLEHSQNNNISEALKAFSEALKYCDDSIKNEIITALSSLSESSCLNKDSMPVDDGENSIYLNNFDSIENGENNKDNQTSGELDFEENEDESKLIPLRVIEGKRRGNVPLDEDTDKSVTFSDVGGLDELKETIRMKIIKPFSSPGLFEKFKKKSGGGILLYGPPGCGKTFIAKATAGECKANFIPVHITDILDPYFGVSSQNIRDIFIKARAKKPCVLFFDEIDTIGFNRAKLSSENMRPIIDQFLVELEGIDSSNEKILIIGATNMPWDVDPALRRPGRFDKLIFVMPPDVYARKEIFALKLKGRPIEDIDYMTLAKRTELYSGADIENVVEHAVENVIGSIMKTGIERKINMDDLIFAIEKTKPSTLDWLRTMETYIKYGSNSGMFRDVEMFLKKYRAYLDR</sequence>
<dbReference type="InterPro" id="IPR041569">
    <property type="entry name" value="AAA_lid_3"/>
</dbReference>
<comment type="similarity">
    <text evidence="5">Belongs to the AAA ATPase family.</text>
</comment>
<evidence type="ECO:0000256" key="4">
    <source>
        <dbReference type="PROSITE-ProRule" id="PRU00339"/>
    </source>
</evidence>
<dbReference type="InterPro" id="IPR019734">
    <property type="entry name" value="TPR_rpt"/>
</dbReference>
<dbReference type="GO" id="GO:0005524">
    <property type="term" value="F:ATP binding"/>
    <property type="evidence" value="ECO:0007669"/>
    <property type="project" value="UniProtKB-KW"/>
</dbReference>
<dbReference type="Pfam" id="PF17862">
    <property type="entry name" value="AAA_lid_3"/>
    <property type="match status" value="1"/>
</dbReference>
<dbReference type="SUPFAM" id="SSF48452">
    <property type="entry name" value="TPR-like"/>
    <property type="match status" value="1"/>
</dbReference>
<evidence type="ECO:0000256" key="3">
    <source>
        <dbReference type="ARBA" id="ARBA00023054"/>
    </source>
</evidence>
<proteinExistence type="inferred from homology"/>
<dbReference type="SMART" id="SM00028">
    <property type="entry name" value="TPR"/>
    <property type="match status" value="1"/>
</dbReference>
<reference evidence="9" key="1">
    <citation type="submission" date="2011-12" db="EMBL/GenBank/DDBJ databases">
        <title>Complete sequence of Clostridium clariflavum DSM 19732.</title>
        <authorList>
            <consortium name="US DOE Joint Genome Institute"/>
            <person name="Lucas S."/>
            <person name="Han J."/>
            <person name="Lapidus A."/>
            <person name="Cheng J.-F."/>
            <person name="Goodwin L."/>
            <person name="Pitluck S."/>
            <person name="Peters L."/>
            <person name="Teshima H."/>
            <person name="Detter J.C."/>
            <person name="Han C."/>
            <person name="Tapia R."/>
            <person name="Land M."/>
            <person name="Hauser L."/>
            <person name="Kyrpides N."/>
            <person name="Ivanova N."/>
            <person name="Pagani I."/>
            <person name="Kitzmiller T."/>
            <person name="Lynd L."/>
            <person name="Izquierdo J."/>
            <person name="Woyke T."/>
        </authorList>
    </citation>
    <scope>NUCLEOTIDE SEQUENCE [LARGE SCALE GENOMIC DNA]</scope>
    <source>
        <strain evidence="9">DSM 19732 / NBRC 101661 / EBR45</strain>
    </source>
</reference>
<dbReference type="SMART" id="SM00382">
    <property type="entry name" value="AAA"/>
    <property type="match status" value="1"/>
</dbReference>
<dbReference type="InterPro" id="IPR003960">
    <property type="entry name" value="ATPase_AAA_CS"/>
</dbReference>
<dbReference type="EMBL" id="CP003065">
    <property type="protein sequence ID" value="AEV69667.1"/>
    <property type="molecule type" value="Genomic_DNA"/>
</dbReference>
<dbReference type="OrthoDB" id="9809379at2"/>
<keyword evidence="4" id="KW-0802">TPR repeat</keyword>
<evidence type="ECO:0000256" key="6">
    <source>
        <dbReference type="SAM" id="MobiDB-lite"/>
    </source>
</evidence>
<dbReference type="GO" id="GO:0016887">
    <property type="term" value="F:ATP hydrolysis activity"/>
    <property type="evidence" value="ECO:0007669"/>
    <property type="project" value="InterPro"/>
</dbReference>
<dbReference type="eggNOG" id="COG0464">
    <property type="taxonomic scope" value="Bacteria"/>
</dbReference>
<dbReference type="InterPro" id="IPR050168">
    <property type="entry name" value="AAA_ATPase_domain"/>
</dbReference>
<dbReference type="Gene3D" id="1.10.8.60">
    <property type="match status" value="1"/>
</dbReference>
<reference evidence="8 9" key="2">
    <citation type="journal article" date="2012" name="Stand. Genomic Sci.">
        <title>Complete Genome Sequence of Clostridium clariflavum DSM 19732.</title>
        <authorList>
            <person name="Izquierdo J.A."/>
            <person name="Goodwin L."/>
            <person name="Davenport K.W."/>
            <person name="Teshima H."/>
            <person name="Bruce D."/>
            <person name="Detter C."/>
            <person name="Tapia R."/>
            <person name="Han S."/>
            <person name="Land M."/>
            <person name="Hauser L."/>
            <person name="Jeffries C.D."/>
            <person name="Han J."/>
            <person name="Pitluck S."/>
            <person name="Nolan M."/>
            <person name="Chen A."/>
            <person name="Huntemann M."/>
            <person name="Mavromatis K."/>
            <person name="Mikhailova N."/>
            <person name="Liolios K."/>
            <person name="Woyke T."/>
            <person name="Lynd L.R."/>
        </authorList>
    </citation>
    <scope>NUCLEOTIDE SEQUENCE [LARGE SCALE GENOMIC DNA]</scope>
    <source>
        <strain evidence="9">DSM 19732 / NBRC 101661 / EBR45</strain>
    </source>
</reference>
<dbReference type="Gene3D" id="1.25.40.1040">
    <property type="match status" value="1"/>
</dbReference>
<dbReference type="HOGENOM" id="CLU_000688_21_15_9"/>
<feature type="domain" description="AAA+ ATPase" evidence="7">
    <location>
        <begin position="177"/>
        <end position="314"/>
    </location>
</feature>
<evidence type="ECO:0000313" key="9">
    <source>
        <dbReference type="Proteomes" id="UP000005435"/>
    </source>
</evidence>
<dbReference type="SUPFAM" id="SSF52540">
    <property type="entry name" value="P-loop containing nucleoside triphosphate hydrolases"/>
    <property type="match status" value="1"/>
</dbReference>
<name>G8LVN1_ACECE</name>
<dbReference type="PANTHER" id="PTHR23077:SF171">
    <property type="entry name" value="NUCLEAR VALOSIN-CONTAINING PROTEIN-LIKE"/>
    <property type="match status" value="1"/>
</dbReference>
<protein>
    <submittedName>
        <fullName evidence="8">AAA+ family ATPase</fullName>
    </submittedName>
</protein>